<dbReference type="InterPro" id="IPR036397">
    <property type="entry name" value="RNaseH_sf"/>
</dbReference>
<accession>A0ABQ8S5G1</accession>
<sequence length="141" mass="15917">MAGLCEGSNESSGSLKASNPIIEVIRKKIRQLKDLNWKIHFGWVKAHIGIEGNELADRLAKEAAKNSELAIIYNRKPVTSVVTELGKECLEKWQNPKWGALSERREKVQEVYSGRIQNTGKGHHVFVLLILQKDMVISKEL</sequence>
<dbReference type="PROSITE" id="PS50879">
    <property type="entry name" value="RNASE_H_1"/>
    <property type="match status" value="1"/>
</dbReference>
<organism evidence="2 3">
    <name type="scientific">Periplaneta americana</name>
    <name type="common">American cockroach</name>
    <name type="synonym">Blatta americana</name>
    <dbReference type="NCBI Taxonomy" id="6978"/>
    <lineage>
        <taxon>Eukaryota</taxon>
        <taxon>Metazoa</taxon>
        <taxon>Ecdysozoa</taxon>
        <taxon>Arthropoda</taxon>
        <taxon>Hexapoda</taxon>
        <taxon>Insecta</taxon>
        <taxon>Pterygota</taxon>
        <taxon>Neoptera</taxon>
        <taxon>Polyneoptera</taxon>
        <taxon>Dictyoptera</taxon>
        <taxon>Blattodea</taxon>
        <taxon>Blattoidea</taxon>
        <taxon>Blattidae</taxon>
        <taxon>Blattinae</taxon>
        <taxon>Periplaneta</taxon>
    </lineage>
</organism>
<feature type="domain" description="RNase H type-1" evidence="1">
    <location>
        <begin position="1"/>
        <end position="65"/>
    </location>
</feature>
<evidence type="ECO:0000313" key="3">
    <source>
        <dbReference type="Proteomes" id="UP001148838"/>
    </source>
</evidence>
<protein>
    <recommendedName>
        <fullName evidence="1">RNase H type-1 domain-containing protein</fullName>
    </recommendedName>
</protein>
<dbReference type="Proteomes" id="UP001148838">
    <property type="component" value="Unassembled WGS sequence"/>
</dbReference>
<dbReference type="Gene3D" id="3.30.420.10">
    <property type="entry name" value="Ribonuclease H-like superfamily/Ribonuclease H"/>
    <property type="match status" value="1"/>
</dbReference>
<dbReference type="Pfam" id="PF00075">
    <property type="entry name" value="RNase_H"/>
    <property type="match status" value="1"/>
</dbReference>
<keyword evidence="3" id="KW-1185">Reference proteome</keyword>
<comment type="caution">
    <text evidence="2">The sequence shown here is derived from an EMBL/GenBank/DDBJ whole genome shotgun (WGS) entry which is preliminary data.</text>
</comment>
<dbReference type="SUPFAM" id="SSF53098">
    <property type="entry name" value="Ribonuclease H-like"/>
    <property type="match status" value="1"/>
</dbReference>
<gene>
    <name evidence="2" type="ORF">ANN_26171</name>
</gene>
<evidence type="ECO:0000313" key="2">
    <source>
        <dbReference type="EMBL" id="KAJ4429168.1"/>
    </source>
</evidence>
<dbReference type="InterPro" id="IPR002156">
    <property type="entry name" value="RNaseH_domain"/>
</dbReference>
<proteinExistence type="predicted"/>
<dbReference type="InterPro" id="IPR012337">
    <property type="entry name" value="RNaseH-like_sf"/>
</dbReference>
<dbReference type="EMBL" id="JAJSOF020000036">
    <property type="protein sequence ID" value="KAJ4429168.1"/>
    <property type="molecule type" value="Genomic_DNA"/>
</dbReference>
<reference evidence="2 3" key="1">
    <citation type="journal article" date="2022" name="Allergy">
        <title>Genome assembly and annotation of Periplaneta americana reveal a comprehensive cockroach allergen profile.</title>
        <authorList>
            <person name="Wang L."/>
            <person name="Xiong Q."/>
            <person name="Saelim N."/>
            <person name="Wang L."/>
            <person name="Nong W."/>
            <person name="Wan A.T."/>
            <person name="Shi M."/>
            <person name="Liu X."/>
            <person name="Cao Q."/>
            <person name="Hui J.H.L."/>
            <person name="Sookrung N."/>
            <person name="Leung T.F."/>
            <person name="Tungtrongchitr A."/>
            <person name="Tsui S.K.W."/>
        </authorList>
    </citation>
    <scope>NUCLEOTIDE SEQUENCE [LARGE SCALE GENOMIC DNA]</scope>
    <source>
        <strain evidence="2">PWHHKU_190912</strain>
    </source>
</reference>
<name>A0ABQ8S5G1_PERAM</name>
<evidence type="ECO:0000259" key="1">
    <source>
        <dbReference type="PROSITE" id="PS50879"/>
    </source>
</evidence>